<dbReference type="PROSITE" id="PS50012">
    <property type="entry name" value="RCC1_3"/>
    <property type="match status" value="4"/>
</dbReference>
<proteinExistence type="predicted"/>
<dbReference type="Gene3D" id="2.130.10.30">
    <property type="entry name" value="Regulator of chromosome condensation 1/beta-lactamase-inhibitor protein II"/>
    <property type="match status" value="2"/>
</dbReference>
<feature type="domain" description="RCC1-like" evidence="3">
    <location>
        <begin position="6"/>
        <end position="363"/>
    </location>
</feature>
<accession>A0AAN6TZE8</accession>
<dbReference type="InterPro" id="IPR051210">
    <property type="entry name" value="Ub_ligase/GEF_domain"/>
</dbReference>
<feature type="repeat" description="RCC1" evidence="2">
    <location>
        <begin position="2"/>
        <end position="61"/>
    </location>
</feature>
<feature type="repeat" description="RCC1" evidence="2">
    <location>
        <begin position="185"/>
        <end position="235"/>
    </location>
</feature>
<dbReference type="InterPro" id="IPR000408">
    <property type="entry name" value="Reg_chr_condens"/>
</dbReference>
<evidence type="ECO:0000256" key="2">
    <source>
        <dbReference type="PROSITE-ProRule" id="PRU00235"/>
    </source>
</evidence>
<dbReference type="Proteomes" id="UP001302602">
    <property type="component" value="Unassembled WGS sequence"/>
</dbReference>
<keyword evidence="1" id="KW-0677">Repeat</keyword>
<reference evidence="4" key="1">
    <citation type="journal article" date="2023" name="Mol. Phylogenet. Evol.">
        <title>Genome-scale phylogeny and comparative genomics of the fungal order Sordariales.</title>
        <authorList>
            <person name="Hensen N."/>
            <person name="Bonometti L."/>
            <person name="Westerberg I."/>
            <person name="Brannstrom I.O."/>
            <person name="Guillou S."/>
            <person name="Cros-Aarteil S."/>
            <person name="Calhoun S."/>
            <person name="Haridas S."/>
            <person name="Kuo A."/>
            <person name="Mondo S."/>
            <person name="Pangilinan J."/>
            <person name="Riley R."/>
            <person name="LaButti K."/>
            <person name="Andreopoulos B."/>
            <person name="Lipzen A."/>
            <person name="Chen C."/>
            <person name="Yan M."/>
            <person name="Daum C."/>
            <person name="Ng V."/>
            <person name="Clum A."/>
            <person name="Steindorff A."/>
            <person name="Ohm R.A."/>
            <person name="Martin F."/>
            <person name="Silar P."/>
            <person name="Natvig D.O."/>
            <person name="Lalanne C."/>
            <person name="Gautier V."/>
            <person name="Ament-Velasquez S.L."/>
            <person name="Kruys A."/>
            <person name="Hutchinson M.I."/>
            <person name="Powell A.J."/>
            <person name="Barry K."/>
            <person name="Miller A.N."/>
            <person name="Grigoriev I.V."/>
            <person name="Debuchy R."/>
            <person name="Gladieux P."/>
            <person name="Hiltunen Thoren M."/>
            <person name="Johannesson H."/>
        </authorList>
    </citation>
    <scope>NUCLEOTIDE SEQUENCE</scope>
    <source>
        <strain evidence="4">CBS 731.68</strain>
    </source>
</reference>
<dbReference type="InterPro" id="IPR058923">
    <property type="entry name" value="RCC1-like_dom"/>
</dbReference>
<feature type="repeat" description="RCC1" evidence="2">
    <location>
        <begin position="278"/>
        <end position="315"/>
    </location>
</feature>
<comment type="caution">
    <text evidence="4">The sequence shown here is derived from an EMBL/GenBank/DDBJ whole genome shotgun (WGS) entry which is preliminary data.</text>
</comment>
<feature type="repeat" description="RCC1" evidence="2">
    <location>
        <begin position="130"/>
        <end position="184"/>
    </location>
</feature>
<dbReference type="InterPro" id="IPR009091">
    <property type="entry name" value="RCC1/BLIP-II"/>
</dbReference>
<evidence type="ECO:0000313" key="4">
    <source>
        <dbReference type="EMBL" id="KAK4123552.1"/>
    </source>
</evidence>
<evidence type="ECO:0000259" key="3">
    <source>
        <dbReference type="Pfam" id="PF25390"/>
    </source>
</evidence>
<dbReference type="Pfam" id="PF25390">
    <property type="entry name" value="WD40_RLD"/>
    <property type="match status" value="1"/>
</dbReference>
<organism evidence="4 5">
    <name type="scientific">Parathielavia appendiculata</name>
    <dbReference type="NCBI Taxonomy" id="2587402"/>
    <lineage>
        <taxon>Eukaryota</taxon>
        <taxon>Fungi</taxon>
        <taxon>Dikarya</taxon>
        <taxon>Ascomycota</taxon>
        <taxon>Pezizomycotina</taxon>
        <taxon>Sordariomycetes</taxon>
        <taxon>Sordariomycetidae</taxon>
        <taxon>Sordariales</taxon>
        <taxon>Chaetomiaceae</taxon>
        <taxon>Parathielavia</taxon>
    </lineage>
</organism>
<protein>
    <submittedName>
        <fullName evidence="4">RCC1/BLIP-II</fullName>
    </submittedName>
</protein>
<gene>
    <name evidence="4" type="ORF">N657DRAFT_645125</name>
</gene>
<dbReference type="SUPFAM" id="SSF50985">
    <property type="entry name" value="RCC1/BLIP-II"/>
    <property type="match status" value="1"/>
</dbReference>
<dbReference type="RefSeq" id="XP_062647323.1">
    <property type="nucleotide sequence ID" value="XM_062792887.1"/>
</dbReference>
<name>A0AAN6TZE8_9PEZI</name>
<sequence length="372" mass="38753">MFLLQALGSNGSGQLGLGHKEDVSTPQPVLLPPSLTTTPNFDLRLRCIAAGGNHTLLLFSSGALLWSGDHTSGACGSVPAADKDGASELTPQFRPVDLTALPDGSQTKHVAATWAASIIATSLQDGGYTDKVYSFGTGYKGELGLGNGTLRVTDPTQIPDIPPLGTRVVDIAACMGHVVAVLSNGEAWGWGAGRKGQLGEPAAAALYSPRRIEGVGFHVVRAICGREFTCLFGPPETGEMKVLGSDKWGARSDAPEAVAGWKEVGAGWGSVFVLKEDGTLLSWGRDDHGQLARDDLGRVEHIAVGSEHAVALTETGDLMVWGWGEHGNCGPIQNHIGQNGERSKIASTAQGIKIAKIGAGCATTWFAIGKQT</sequence>
<reference evidence="4" key="2">
    <citation type="submission" date="2023-05" db="EMBL/GenBank/DDBJ databases">
        <authorList>
            <consortium name="Lawrence Berkeley National Laboratory"/>
            <person name="Steindorff A."/>
            <person name="Hensen N."/>
            <person name="Bonometti L."/>
            <person name="Westerberg I."/>
            <person name="Brannstrom I.O."/>
            <person name="Guillou S."/>
            <person name="Cros-Aarteil S."/>
            <person name="Calhoun S."/>
            <person name="Haridas S."/>
            <person name="Kuo A."/>
            <person name="Mondo S."/>
            <person name="Pangilinan J."/>
            <person name="Riley R."/>
            <person name="Labutti K."/>
            <person name="Andreopoulos B."/>
            <person name="Lipzen A."/>
            <person name="Chen C."/>
            <person name="Yanf M."/>
            <person name="Daum C."/>
            <person name="Ng V."/>
            <person name="Clum A."/>
            <person name="Ohm R."/>
            <person name="Martin F."/>
            <person name="Silar P."/>
            <person name="Natvig D."/>
            <person name="Lalanne C."/>
            <person name="Gautier V."/>
            <person name="Ament-Velasquez S.L."/>
            <person name="Kruys A."/>
            <person name="Hutchinson M.I."/>
            <person name="Powell A.J."/>
            <person name="Barry K."/>
            <person name="Miller A.N."/>
            <person name="Grigoriev I.V."/>
            <person name="Debuchy R."/>
            <person name="Gladieux P."/>
            <person name="Thoren M.H."/>
            <person name="Johannesson H."/>
        </authorList>
    </citation>
    <scope>NUCLEOTIDE SEQUENCE</scope>
    <source>
        <strain evidence="4">CBS 731.68</strain>
    </source>
</reference>
<dbReference type="AlphaFoldDB" id="A0AAN6TZE8"/>
<keyword evidence="5" id="KW-1185">Reference proteome</keyword>
<dbReference type="PROSITE" id="PS00626">
    <property type="entry name" value="RCC1_2"/>
    <property type="match status" value="1"/>
</dbReference>
<dbReference type="PANTHER" id="PTHR22870">
    <property type="entry name" value="REGULATOR OF CHROMOSOME CONDENSATION"/>
    <property type="match status" value="1"/>
</dbReference>
<dbReference type="PANTHER" id="PTHR22870:SF466">
    <property type="entry name" value="ANKYRIN REPEAT-CONTAINING PROTEIN"/>
    <property type="match status" value="1"/>
</dbReference>
<dbReference type="EMBL" id="MU853228">
    <property type="protein sequence ID" value="KAK4123552.1"/>
    <property type="molecule type" value="Genomic_DNA"/>
</dbReference>
<dbReference type="GeneID" id="87829656"/>
<evidence type="ECO:0000256" key="1">
    <source>
        <dbReference type="ARBA" id="ARBA00022737"/>
    </source>
</evidence>
<evidence type="ECO:0000313" key="5">
    <source>
        <dbReference type="Proteomes" id="UP001302602"/>
    </source>
</evidence>
<dbReference type="PRINTS" id="PR00633">
    <property type="entry name" value="RCCNDNSATION"/>
</dbReference>